<evidence type="ECO:0000313" key="4">
    <source>
        <dbReference type="Proteomes" id="UP000184032"/>
    </source>
</evidence>
<dbReference type="InterPro" id="IPR036582">
    <property type="entry name" value="Mao_N_sf"/>
</dbReference>
<evidence type="ECO:0000313" key="3">
    <source>
        <dbReference type="EMBL" id="SHH67806.1"/>
    </source>
</evidence>
<dbReference type="Gene3D" id="3.30.457.10">
    <property type="entry name" value="Copper amine oxidase-like, N-terminal domain"/>
    <property type="match status" value="1"/>
</dbReference>
<gene>
    <name evidence="3" type="ORF">SAMN02745245_01913</name>
</gene>
<dbReference type="AlphaFoldDB" id="A0A1M5UY17"/>
<evidence type="ECO:0000256" key="1">
    <source>
        <dbReference type="SAM" id="SignalP"/>
    </source>
</evidence>
<dbReference type="STRING" id="1120995.SAMN02745245_01913"/>
<dbReference type="EMBL" id="FQXI01000023">
    <property type="protein sequence ID" value="SHH67806.1"/>
    <property type="molecule type" value="Genomic_DNA"/>
</dbReference>
<dbReference type="Pfam" id="PF07833">
    <property type="entry name" value="Cu_amine_oxidN1"/>
    <property type="match status" value="1"/>
</dbReference>
<keyword evidence="4" id="KW-1185">Reference proteome</keyword>
<dbReference type="InterPro" id="IPR012854">
    <property type="entry name" value="Cu_amine_oxidase-like_N"/>
</dbReference>
<dbReference type="RefSeq" id="WP_073185716.1">
    <property type="nucleotide sequence ID" value="NZ_FQXI01000023.1"/>
</dbReference>
<dbReference type="SUPFAM" id="SSF55383">
    <property type="entry name" value="Copper amine oxidase, domain N"/>
    <property type="match status" value="1"/>
</dbReference>
<accession>A0A1M5UY17</accession>
<feature type="domain" description="Copper amine oxidase-like N-terminal" evidence="2">
    <location>
        <begin position="237"/>
        <end position="320"/>
    </location>
</feature>
<feature type="chain" id="PRO_5012635517" evidence="1">
    <location>
        <begin position="23"/>
        <end position="328"/>
    </location>
</feature>
<dbReference type="OrthoDB" id="1684927at2"/>
<proteinExistence type="predicted"/>
<sequence length="328" mass="36536">MFKKLLIIPMLIVALLPVNAFAETEAQTLKDQYTIHNGTVQAISSSQKTADENKDTDNKNNEDQFSEILFEYSEGDATNKIRLSISKDTLIVNANTLEKIKSVDEITVGNKISVAYPSLTPMAMSNPPMLSPKLIVVQSETPLNIKIDKFDNSLISSDNMLKLNISDNVKTIDVSGEKVSIEDNYNKIAAVLYGVSTRSIPAQTNPDMIIVLEDSLSGELNISEVKIKDKNLILKNNIINNDVPLLPLREISENLNFKLTWNEADKSIKIEKDGTVISTIVDNSYKENSESTIAKPQRNKGVTYVPVEFFRDMLNVNVTLTDGIYNFN</sequence>
<organism evidence="3 4">
    <name type="scientific">Anaerosphaera aminiphila DSM 21120</name>
    <dbReference type="NCBI Taxonomy" id="1120995"/>
    <lineage>
        <taxon>Bacteria</taxon>
        <taxon>Bacillati</taxon>
        <taxon>Bacillota</taxon>
        <taxon>Tissierellia</taxon>
        <taxon>Tissierellales</taxon>
        <taxon>Peptoniphilaceae</taxon>
        <taxon>Anaerosphaera</taxon>
    </lineage>
</organism>
<name>A0A1M5UY17_9FIRM</name>
<keyword evidence="1" id="KW-0732">Signal</keyword>
<protein>
    <submittedName>
        <fullName evidence="3">Copper amine oxidase N-terminal domain-containing protein</fullName>
    </submittedName>
</protein>
<dbReference type="Proteomes" id="UP000184032">
    <property type="component" value="Unassembled WGS sequence"/>
</dbReference>
<feature type="signal peptide" evidence="1">
    <location>
        <begin position="1"/>
        <end position="22"/>
    </location>
</feature>
<evidence type="ECO:0000259" key="2">
    <source>
        <dbReference type="Pfam" id="PF07833"/>
    </source>
</evidence>
<reference evidence="3 4" key="1">
    <citation type="submission" date="2016-11" db="EMBL/GenBank/DDBJ databases">
        <authorList>
            <person name="Jaros S."/>
            <person name="Januszkiewicz K."/>
            <person name="Wedrychowicz H."/>
        </authorList>
    </citation>
    <scope>NUCLEOTIDE SEQUENCE [LARGE SCALE GENOMIC DNA]</scope>
    <source>
        <strain evidence="3 4">DSM 21120</strain>
    </source>
</reference>